<evidence type="ECO:0000256" key="2">
    <source>
        <dbReference type="ARBA" id="ARBA00009463"/>
    </source>
</evidence>
<proteinExistence type="inferred from homology"/>
<accession>A0A1I4R262</accession>
<protein>
    <recommendedName>
        <fullName evidence="9">L-gulonate 3-dehydrogenase</fullName>
        <ecNumber evidence="8">1.1.1.45</ecNumber>
    </recommendedName>
    <alternativeName>
        <fullName evidence="9">L-gulonate 3-dehydrogenase</fullName>
    </alternativeName>
</protein>
<dbReference type="Pfam" id="PF02737">
    <property type="entry name" value="3HCDH_N"/>
    <property type="match status" value="1"/>
</dbReference>
<dbReference type="PIRSF" id="PIRSF000105">
    <property type="entry name" value="HCDH"/>
    <property type="match status" value="1"/>
</dbReference>
<evidence type="ECO:0000313" key="14">
    <source>
        <dbReference type="Proteomes" id="UP000199611"/>
    </source>
</evidence>
<evidence type="ECO:0000256" key="5">
    <source>
        <dbReference type="ARBA" id="ARBA00022553"/>
    </source>
</evidence>
<keyword evidence="6" id="KW-0560">Oxidoreductase</keyword>
<keyword evidence="14" id="KW-1185">Reference proteome</keyword>
<dbReference type="InterPro" id="IPR008927">
    <property type="entry name" value="6-PGluconate_DH-like_C_sf"/>
</dbReference>
<comment type="subcellular location">
    <subcellularLocation>
        <location evidence="1">Cytoplasm</location>
    </subcellularLocation>
</comment>
<keyword evidence="4" id="KW-0963">Cytoplasm</keyword>
<dbReference type="Gene3D" id="3.40.50.720">
    <property type="entry name" value="NAD(P)-binding Rossmann-like Domain"/>
    <property type="match status" value="1"/>
</dbReference>
<feature type="domain" description="3-hydroxyacyl-CoA dehydrogenase NAD binding" evidence="12">
    <location>
        <begin position="15"/>
        <end position="194"/>
    </location>
</feature>
<organism evidence="13 14">
    <name type="scientific">Thermodesulforhabdus norvegica</name>
    <dbReference type="NCBI Taxonomy" id="39841"/>
    <lineage>
        <taxon>Bacteria</taxon>
        <taxon>Pseudomonadati</taxon>
        <taxon>Thermodesulfobacteriota</taxon>
        <taxon>Syntrophobacteria</taxon>
        <taxon>Syntrophobacterales</taxon>
        <taxon>Thermodesulforhabdaceae</taxon>
        <taxon>Thermodesulforhabdus</taxon>
    </lineage>
</organism>
<evidence type="ECO:0000256" key="8">
    <source>
        <dbReference type="ARBA" id="ARBA00038962"/>
    </source>
</evidence>
<dbReference type="GO" id="GO:0050104">
    <property type="term" value="F:L-gulonate 3-dehydrogenase activity"/>
    <property type="evidence" value="ECO:0007669"/>
    <property type="project" value="UniProtKB-EC"/>
</dbReference>
<evidence type="ECO:0000259" key="11">
    <source>
        <dbReference type="Pfam" id="PF00725"/>
    </source>
</evidence>
<dbReference type="InterPro" id="IPR022694">
    <property type="entry name" value="3-OHacyl-CoA_DH"/>
</dbReference>
<dbReference type="AlphaFoldDB" id="A0A1I4R262"/>
<evidence type="ECO:0000313" key="13">
    <source>
        <dbReference type="EMBL" id="SFM46412.1"/>
    </source>
</evidence>
<keyword evidence="5" id="KW-0597">Phosphoprotein</keyword>
<dbReference type="GO" id="GO:0006631">
    <property type="term" value="P:fatty acid metabolic process"/>
    <property type="evidence" value="ECO:0007669"/>
    <property type="project" value="InterPro"/>
</dbReference>
<dbReference type="PANTHER" id="PTHR48075:SF1">
    <property type="entry name" value="LAMBDA-CRYSTALLIN HOMOLOG"/>
    <property type="match status" value="1"/>
</dbReference>
<dbReference type="InterPro" id="IPR036291">
    <property type="entry name" value="NAD(P)-bd_dom_sf"/>
</dbReference>
<dbReference type="Proteomes" id="UP000199611">
    <property type="component" value="Unassembled WGS sequence"/>
</dbReference>
<name>A0A1I4R262_9BACT</name>
<dbReference type="GO" id="GO:0070403">
    <property type="term" value="F:NAD+ binding"/>
    <property type="evidence" value="ECO:0007669"/>
    <property type="project" value="InterPro"/>
</dbReference>
<dbReference type="SUPFAM" id="SSF51735">
    <property type="entry name" value="NAD(P)-binding Rossmann-fold domains"/>
    <property type="match status" value="1"/>
</dbReference>
<comment type="similarity">
    <text evidence="2">Belongs to the 3-hydroxyacyl-CoA dehydrogenase family.</text>
</comment>
<dbReference type="Pfam" id="PF00725">
    <property type="entry name" value="3HCDH"/>
    <property type="match status" value="1"/>
</dbReference>
<dbReference type="InterPro" id="IPR006108">
    <property type="entry name" value="3HC_DH_C"/>
</dbReference>
<sequence length="326" mass="36700">MGTDSLYTGHVEVRKVACIGSGFIGQGWAVVFALRGLPVAAYDIGETVLSEAQRRIRKHLNLLRDHGLVTSDEVDEALGRIEFTTVMERALEGADYVQESVPDRLQIKRKVFQDLDGMTDRAVILASSSSGFRMTDIQKGLRHPERCVLVHPFLPVHIIPVVEVVGGELTSPEVVERVCEFMKRVGKVPIRLKKEVPGYILNRFQAAVLREAVDLVGRGVASVEDIDRAFRLGLGIRDPFMGPFMRASMAGGDIEGFFEHFSSSYRSRWEDMATWTEIPEEAKEKVVEEVSLLETAFGTDLEARELWRDRMIVEMIKFLNSFEVKE</sequence>
<dbReference type="EC" id="1.1.1.45" evidence="8"/>
<keyword evidence="7" id="KW-0520">NAD</keyword>
<evidence type="ECO:0000256" key="6">
    <source>
        <dbReference type="ARBA" id="ARBA00023002"/>
    </source>
</evidence>
<dbReference type="SUPFAM" id="SSF48179">
    <property type="entry name" value="6-phosphogluconate dehydrogenase C-terminal domain-like"/>
    <property type="match status" value="1"/>
</dbReference>
<evidence type="ECO:0000256" key="7">
    <source>
        <dbReference type="ARBA" id="ARBA00023027"/>
    </source>
</evidence>
<evidence type="ECO:0000256" key="10">
    <source>
        <dbReference type="PIRSR" id="PIRSR000105-1"/>
    </source>
</evidence>
<comment type="subunit">
    <text evidence="3">Homodimer.</text>
</comment>
<dbReference type="InterPro" id="IPR013328">
    <property type="entry name" value="6PGD_dom2"/>
</dbReference>
<reference evidence="13 14" key="1">
    <citation type="submission" date="2016-10" db="EMBL/GenBank/DDBJ databases">
        <authorList>
            <person name="de Groot N.N."/>
        </authorList>
    </citation>
    <scope>NUCLEOTIDE SEQUENCE [LARGE SCALE GENOMIC DNA]</scope>
    <source>
        <strain evidence="13 14">DSM 9990</strain>
    </source>
</reference>
<dbReference type="InterPro" id="IPR006176">
    <property type="entry name" value="3-OHacyl-CoA_DH_NAD-bd"/>
</dbReference>
<dbReference type="GO" id="GO:0005737">
    <property type="term" value="C:cytoplasm"/>
    <property type="evidence" value="ECO:0007669"/>
    <property type="project" value="UniProtKB-SubCell"/>
</dbReference>
<evidence type="ECO:0000256" key="4">
    <source>
        <dbReference type="ARBA" id="ARBA00022490"/>
    </source>
</evidence>
<dbReference type="OrthoDB" id="9775332at2"/>
<feature type="domain" description="3-hydroxyacyl-CoA dehydrogenase C-terminal" evidence="11">
    <location>
        <begin position="198"/>
        <end position="260"/>
    </location>
</feature>
<dbReference type="PANTHER" id="PTHR48075">
    <property type="entry name" value="3-HYDROXYACYL-COA DEHYDROGENASE FAMILY PROTEIN"/>
    <property type="match status" value="1"/>
</dbReference>
<dbReference type="STRING" id="39841.SAMN05660836_00358"/>
<evidence type="ECO:0000256" key="3">
    <source>
        <dbReference type="ARBA" id="ARBA00011738"/>
    </source>
</evidence>
<dbReference type="Gene3D" id="1.10.1040.10">
    <property type="entry name" value="N-(1-d-carboxylethyl)-l-norvaline Dehydrogenase, domain 2"/>
    <property type="match status" value="1"/>
</dbReference>
<evidence type="ECO:0000259" key="12">
    <source>
        <dbReference type="Pfam" id="PF02737"/>
    </source>
</evidence>
<dbReference type="EMBL" id="FOUU01000001">
    <property type="protein sequence ID" value="SFM46412.1"/>
    <property type="molecule type" value="Genomic_DNA"/>
</dbReference>
<evidence type="ECO:0000256" key="1">
    <source>
        <dbReference type="ARBA" id="ARBA00004496"/>
    </source>
</evidence>
<feature type="site" description="Important for catalytic activity" evidence="10">
    <location>
        <position position="151"/>
    </location>
</feature>
<gene>
    <name evidence="13" type="ORF">SAMN05660836_00358</name>
</gene>
<dbReference type="RefSeq" id="WP_093393027.1">
    <property type="nucleotide sequence ID" value="NZ_FOUU01000001.1"/>
</dbReference>
<evidence type="ECO:0000256" key="9">
    <source>
        <dbReference type="ARBA" id="ARBA00042709"/>
    </source>
</evidence>